<reference evidence="1 2" key="1">
    <citation type="submission" date="2017-02" db="EMBL/GenBank/DDBJ databases">
        <authorList>
            <person name="Peterson S.W."/>
        </authorList>
    </citation>
    <scope>NUCLEOTIDE SEQUENCE [LARGE SCALE GENOMIC DNA]</scope>
    <source>
        <strain evidence="1 2">ATCC 43854</strain>
    </source>
</reference>
<evidence type="ECO:0000313" key="1">
    <source>
        <dbReference type="EMBL" id="SKA02625.1"/>
    </source>
</evidence>
<name>A0A1T4QFW0_9BACT</name>
<gene>
    <name evidence="1" type="ORF">SAMN02745108_02272</name>
</gene>
<dbReference type="EMBL" id="FUWU01000047">
    <property type="protein sequence ID" value="SKA02625.1"/>
    <property type="molecule type" value="Genomic_DNA"/>
</dbReference>
<organism evidence="1 2">
    <name type="scientific">Fibrobacter intestinalis</name>
    <dbReference type="NCBI Taxonomy" id="28122"/>
    <lineage>
        <taxon>Bacteria</taxon>
        <taxon>Pseudomonadati</taxon>
        <taxon>Fibrobacterota</taxon>
        <taxon>Fibrobacteria</taxon>
        <taxon>Fibrobacterales</taxon>
        <taxon>Fibrobacteraceae</taxon>
        <taxon>Fibrobacter</taxon>
    </lineage>
</organism>
<proteinExistence type="predicted"/>
<protein>
    <submittedName>
        <fullName evidence="1">Uncharacterized protein</fullName>
    </submittedName>
</protein>
<sequence length="113" mass="12925">MGKNLFRVPVPPSEFQKIFRQFIVKAFVDAAARISGGDCVWWNVGRDDGIRADDGAVADVNAGHDRYVLSKWSNRQIHRQVADVFYPFPAYQHIQHFNGIFRSGGFYGFNKFI</sequence>
<accession>A0A1T4QFW0</accession>
<dbReference type="Proteomes" id="UP000190449">
    <property type="component" value="Unassembled WGS sequence"/>
</dbReference>
<evidence type="ECO:0000313" key="2">
    <source>
        <dbReference type="Proteomes" id="UP000190449"/>
    </source>
</evidence>
<dbReference type="AlphaFoldDB" id="A0A1T4QFW0"/>